<organism evidence="3 4">
    <name type="scientific">Gordonia hirsuta DSM 44140 = NBRC 16056</name>
    <dbReference type="NCBI Taxonomy" id="1121927"/>
    <lineage>
        <taxon>Bacteria</taxon>
        <taxon>Bacillati</taxon>
        <taxon>Actinomycetota</taxon>
        <taxon>Actinomycetes</taxon>
        <taxon>Mycobacteriales</taxon>
        <taxon>Gordoniaceae</taxon>
        <taxon>Gordonia</taxon>
    </lineage>
</organism>
<name>L7L4S2_9ACTN</name>
<dbReference type="eggNOG" id="ENOG5033Y98">
    <property type="taxonomic scope" value="Bacteria"/>
</dbReference>
<feature type="region of interest" description="Disordered" evidence="1">
    <location>
        <begin position="1"/>
        <end position="38"/>
    </location>
</feature>
<accession>L7L4S2</accession>
<keyword evidence="2" id="KW-1133">Transmembrane helix</keyword>
<evidence type="ECO:0000256" key="1">
    <source>
        <dbReference type="SAM" id="MobiDB-lite"/>
    </source>
</evidence>
<keyword evidence="2" id="KW-0812">Transmembrane</keyword>
<comment type="caution">
    <text evidence="3">The sequence shown here is derived from an EMBL/GenBank/DDBJ whole genome shotgun (WGS) entry which is preliminary data.</text>
</comment>
<sequence>MSTPENTPAAERPEDADEWVPTGAPIADTPAASPVSGAPGNLGWGPQLQYFQPPGPYVPPVRWRRHAHGWVWAVSVLVTLLLAVLTVLVLIMGATNRNTFTAVGVVQVDCATKQALDGRPIGLATPVRIYRVNSGELVARSALNRFKDIEAGSGACFASFQEKGVPDATGGYLVELGDTPGIVVSRDALERGVLLDD</sequence>
<gene>
    <name evidence="3" type="ORF">GOHSU_02_00870</name>
</gene>
<evidence type="ECO:0000256" key="2">
    <source>
        <dbReference type="SAM" id="Phobius"/>
    </source>
</evidence>
<feature type="transmembrane region" description="Helical" evidence="2">
    <location>
        <begin position="70"/>
        <end position="91"/>
    </location>
</feature>
<keyword evidence="4" id="KW-1185">Reference proteome</keyword>
<evidence type="ECO:0000313" key="3">
    <source>
        <dbReference type="EMBL" id="GAC55944.1"/>
    </source>
</evidence>
<protein>
    <submittedName>
        <fullName evidence="3">Uncharacterized protein</fullName>
    </submittedName>
</protein>
<evidence type="ECO:0000313" key="4">
    <source>
        <dbReference type="Proteomes" id="UP000053405"/>
    </source>
</evidence>
<keyword evidence="2" id="KW-0472">Membrane</keyword>
<dbReference type="STRING" id="1121927.GOHSU_02_00870"/>
<dbReference type="AlphaFoldDB" id="L7L4S2"/>
<dbReference type="RefSeq" id="WP_005935209.1">
    <property type="nucleotide sequence ID" value="NZ_ATVK01000040.1"/>
</dbReference>
<reference evidence="3 4" key="1">
    <citation type="submission" date="2012-12" db="EMBL/GenBank/DDBJ databases">
        <title>Whole genome shotgun sequence of Gordonia hirsuta NBRC 16056.</title>
        <authorList>
            <person name="Isaki-Nakamura S."/>
            <person name="Hosoyama A."/>
            <person name="Tsuchikane K."/>
            <person name="Katsumata H."/>
            <person name="Baba S."/>
            <person name="Yamazaki S."/>
            <person name="Fujita N."/>
        </authorList>
    </citation>
    <scope>NUCLEOTIDE SEQUENCE [LARGE SCALE GENOMIC DNA]</scope>
    <source>
        <strain evidence="3 4">NBRC 16056</strain>
    </source>
</reference>
<proteinExistence type="predicted"/>
<dbReference type="EMBL" id="BANT01000002">
    <property type="protein sequence ID" value="GAC55944.1"/>
    <property type="molecule type" value="Genomic_DNA"/>
</dbReference>
<dbReference type="Proteomes" id="UP000053405">
    <property type="component" value="Unassembled WGS sequence"/>
</dbReference>